<dbReference type="Pfam" id="PF13450">
    <property type="entry name" value="NAD_binding_8"/>
    <property type="match status" value="1"/>
</dbReference>
<protein>
    <submittedName>
        <fullName evidence="1">NAD/FAD-dependent oxidoreductase</fullName>
    </submittedName>
</protein>
<dbReference type="Gene3D" id="3.50.50.60">
    <property type="entry name" value="FAD/NAD(P)-binding domain"/>
    <property type="match status" value="1"/>
</dbReference>
<accession>A0A6S6SMC2</accession>
<dbReference type="Gene3D" id="3.90.660.10">
    <property type="match status" value="1"/>
</dbReference>
<dbReference type="SUPFAM" id="SSF51905">
    <property type="entry name" value="FAD/NAD(P)-binding domain"/>
    <property type="match status" value="1"/>
</dbReference>
<dbReference type="InterPro" id="IPR036188">
    <property type="entry name" value="FAD/NAD-bd_sf"/>
</dbReference>
<name>A0A6S6SMC2_9BACT</name>
<dbReference type="PANTHER" id="PTHR16128:SF5">
    <property type="entry name" value="FAD_NAD(P)-BINDING OXIDOREDUCTASE FAMILY PROTEIN"/>
    <property type="match status" value="1"/>
</dbReference>
<sequence length="300" mass="34279">MNVAIIGAGFAGSYLAHRLHKKNINVTLFEKSRGPGGRMATRRDNSFQINHGCMGFSPSKLGFKVFCEDLVNDGIINKKDNNHYYTNQMNSVLKHLSKDVHVQNKTHIKSIKYLNAEYILRDQNNKDYEGFNFIIMTIPPAQILALNSNFKSTNNAPLSKVTFDSVVTLALYGSEVKNLDKVRLSSLKNLAKLSIQNEESLVLHMNAAFSNEYNNLTKKVLEPLLIQEIQKVLPHFNIQKYGHFTHLWKYGFTKKPYGEPYIYDEEKNYAICADWLNGKNVEDAYTSVNTFLNDHTSKFI</sequence>
<evidence type="ECO:0000313" key="1">
    <source>
        <dbReference type="EMBL" id="CAA6804492.1"/>
    </source>
</evidence>
<dbReference type="PANTHER" id="PTHR16128">
    <property type="entry name" value="FAD/NAD(P)-BINDING OXIDOREDUCTASE FAMILY PROTEIN"/>
    <property type="match status" value="1"/>
</dbReference>
<dbReference type="EMBL" id="CACVAP010000044">
    <property type="protein sequence ID" value="CAA6804492.1"/>
    <property type="molecule type" value="Genomic_DNA"/>
</dbReference>
<organism evidence="1">
    <name type="scientific">uncultured Sulfurovum sp</name>
    <dbReference type="NCBI Taxonomy" id="269237"/>
    <lineage>
        <taxon>Bacteria</taxon>
        <taxon>Pseudomonadati</taxon>
        <taxon>Campylobacterota</taxon>
        <taxon>Epsilonproteobacteria</taxon>
        <taxon>Campylobacterales</taxon>
        <taxon>Sulfurovaceae</taxon>
        <taxon>Sulfurovum</taxon>
        <taxon>environmental samples</taxon>
    </lineage>
</organism>
<gene>
    <name evidence="1" type="ORF">HELGO_WM37026</name>
</gene>
<dbReference type="AlphaFoldDB" id="A0A6S6SMC2"/>
<proteinExistence type="predicted"/>
<reference evidence="1" key="1">
    <citation type="submission" date="2020-01" db="EMBL/GenBank/DDBJ databases">
        <authorList>
            <person name="Meier V. D."/>
            <person name="Meier V D."/>
        </authorList>
    </citation>
    <scope>NUCLEOTIDE SEQUENCE</scope>
    <source>
        <strain evidence="1">HLG_WM_MAG_06</strain>
    </source>
</reference>